<feature type="transmembrane region" description="Helical" evidence="4">
    <location>
        <begin position="85"/>
        <end position="103"/>
    </location>
</feature>
<dbReference type="InterPro" id="IPR018060">
    <property type="entry name" value="HTH_AraC"/>
</dbReference>
<comment type="caution">
    <text evidence="6">The sequence shown here is derived from an EMBL/GenBank/DDBJ whole genome shotgun (WGS) entry which is preliminary data.</text>
</comment>
<feature type="transmembrane region" description="Helical" evidence="4">
    <location>
        <begin position="43"/>
        <end position="65"/>
    </location>
</feature>
<dbReference type="PANTHER" id="PTHR43280:SF29">
    <property type="entry name" value="ARAC-FAMILY TRANSCRIPTIONAL REGULATOR"/>
    <property type="match status" value="1"/>
</dbReference>
<keyword evidence="4" id="KW-0472">Membrane</keyword>
<feature type="transmembrane region" description="Helical" evidence="4">
    <location>
        <begin position="110"/>
        <end position="132"/>
    </location>
</feature>
<protein>
    <submittedName>
        <fullName evidence="6">AraC family transcriptional regulator</fullName>
    </submittedName>
</protein>
<keyword evidence="1" id="KW-0805">Transcription regulation</keyword>
<evidence type="ECO:0000256" key="1">
    <source>
        <dbReference type="ARBA" id="ARBA00023015"/>
    </source>
</evidence>
<dbReference type="PROSITE" id="PS01124">
    <property type="entry name" value="HTH_ARAC_FAMILY_2"/>
    <property type="match status" value="1"/>
</dbReference>
<dbReference type="Pfam" id="PF12833">
    <property type="entry name" value="HTH_18"/>
    <property type="match status" value="1"/>
</dbReference>
<evidence type="ECO:0000256" key="4">
    <source>
        <dbReference type="SAM" id="Phobius"/>
    </source>
</evidence>
<evidence type="ECO:0000256" key="2">
    <source>
        <dbReference type="ARBA" id="ARBA00023125"/>
    </source>
</evidence>
<sequence length="384" mass="44069">MNGLHHDSLLFNVHDLALLMAAGQYLLLAALLFSTRRPGDKSVYLLVAILVVSAVQAVDTLLIWSEPLRRALLSWDANALFVGSFSYWLQGPLLFGYVASVLYRDYRWRWNVCLHLLPALLVGALLVRHYYSLPSEAKVTAMWDQSFLWTPLMTHFITGWHLSVIGYGAASVWLIARYRRQLLEQYANVEVSERGWLLWVVWGFMLLSGWKLSVHLVGNRIGDDWSNLLGIASHYLALIFVTSLAFVSIRYTHLFAGLTAVGGAETAAFTAEQVERVRTFMERERPYLADDISLELLARRLSLPERTLSRILNHHFKMNFFEFINRYRIEEAKRLLCNPQKSDLTIMDVLAESGFSSKSTFNTIFKKQVGQTPSQYRKAMQRDR</sequence>
<keyword evidence="4" id="KW-0812">Transmembrane</keyword>
<name>A0ABT8T9Z1_9GAMM</name>
<dbReference type="SUPFAM" id="SSF46689">
    <property type="entry name" value="Homeodomain-like"/>
    <property type="match status" value="1"/>
</dbReference>
<dbReference type="SMART" id="SM00342">
    <property type="entry name" value="HTH_ARAC"/>
    <property type="match status" value="1"/>
</dbReference>
<evidence type="ECO:0000256" key="3">
    <source>
        <dbReference type="ARBA" id="ARBA00023163"/>
    </source>
</evidence>
<gene>
    <name evidence="6" type="ORF">QWI16_02060</name>
</gene>
<evidence type="ECO:0000313" key="6">
    <source>
        <dbReference type="EMBL" id="MDO3380939.1"/>
    </source>
</evidence>
<dbReference type="Gene3D" id="1.10.10.60">
    <property type="entry name" value="Homeodomain-like"/>
    <property type="match status" value="2"/>
</dbReference>
<dbReference type="Proteomes" id="UP001168380">
    <property type="component" value="Unassembled WGS sequence"/>
</dbReference>
<dbReference type="RefSeq" id="WP_302711062.1">
    <property type="nucleotide sequence ID" value="NZ_JAULRT010000032.1"/>
</dbReference>
<dbReference type="InterPro" id="IPR018062">
    <property type="entry name" value="HTH_AraC-typ_CS"/>
</dbReference>
<dbReference type="InterPro" id="IPR009057">
    <property type="entry name" value="Homeodomain-like_sf"/>
</dbReference>
<feature type="domain" description="HTH araC/xylS-type" evidence="5">
    <location>
        <begin position="275"/>
        <end position="379"/>
    </location>
</feature>
<evidence type="ECO:0000313" key="7">
    <source>
        <dbReference type="Proteomes" id="UP001168380"/>
    </source>
</evidence>
<dbReference type="PROSITE" id="PS00041">
    <property type="entry name" value="HTH_ARAC_FAMILY_1"/>
    <property type="match status" value="1"/>
</dbReference>
<dbReference type="PRINTS" id="PR00032">
    <property type="entry name" value="HTHARAC"/>
</dbReference>
<feature type="transmembrane region" description="Helical" evidence="4">
    <location>
        <begin position="196"/>
        <end position="216"/>
    </location>
</feature>
<organism evidence="6 7">
    <name type="scientific">Gilvimarinus algae</name>
    <dbReference type="NCBI Taxonomy" id="3058037"/>
    <lineage>
        <taxon>Bacteria</taxon>
        <taxon>Pseudomonadati</taxon>
        <taxon>Pseudomonadota</taxon>
        <taxon>Gammaproteobacteria</taxon>
        <taxon>Cellvibrionales</taxon>
        <taxon>Cellvibrionaceae</taxon>
        <taxon>Gilvimarinus</taxon>
    </lineage>
</organism>
<keyword evidence="2" id="KW-0238">DNA-binding</keyword>
<evidence type="ECO:0000259" key="5">
    <source>
        <dbReference type="PROSITE" id="PS01124"/>
    </source>
</evidence>
<dbReference type="EMBL" id="JAULRT010000032">
    <property type="protein sequence ID" value="MDO3380939.1"/>
    <property type="molecule type" value="Genomic_DNA"/>
</dbReference>
<reference evidence="6" key="1">
    <citation type="submission" date="2023-07" db="EMBL/GenBank/DDBJ databases">
        <title>Gilvimarinus algae sp. nov., isolated from the surface of Kelp.</title>
        <authorList>
            <person name="Sun Y.Y."/>
            <person name="Gong Y."/>
            <person name="Du Z.J."/>
        </authorList>
    </citation>
    <scope>NUCLEOTIDE SEQUENCE</scope>
    <source>
        <strain evidence="6">SDUM040014</strain>
    </source>
</reference>
<keyword evidence="3" id="KW-0804">Transcription</keyword>
<feature type="transmembrane region" description="Helical" evidence="4">
    <location>
        <begin position="16"/>
        <end position="34"/>
    </location>
</feature>
<dbReference type="PANTHER" id="PTHR43280">
    <property type="entry name" value="ARAC-FAMILY TRANSCRIPTIONAL REGULATOR"/>
    <property type="match status" value="1"/>
</dbReference>
<feature type="transmembrane region" description="Helical" evidence="4">
    <location>
        <begin position="228"/>
        <end position="249"/>
    </location>
</feature>
<keyword evidence="4" id="KW-1133">Transmembrane helix</keyword>
<proteinExistence type="predicted"/>
<keyword evidence="7" id="KW-1185">Reference proteome</keyword>
<dbReference type="InterPro" id="IPR020449">
    <property type="entry name" value="Tscrpt_reg_AraC-type_HTH"/>
</dbReference>
<feature type="transmembrane region" description="Helical" evidence="4">
    <location>
        <begin position="152"/>
        <end position="175"/>
    </location>
</feature>
<accession>A0ABT8T9Z1</accession>